<accession>A0A9Y2JGX2</accession>
<dbReference type="GO" id="GO:0003677">
    <property type="term" value="F:DNA binding"/>
    <property type="evidence" value="ECO:0007669"/>
    <property type="project" value="UniProtKB-UniRule"/>
</dbReference>
<dbReference type="PANTHER" id="PTHR43479">
    <property type="entry name" value="ACREF/ENVCD OPERON REPRESSOR-RELATED"/>
    <property type="match status" value="1"/>
</dbReference>
<dbReference type="PANTHER" id="PTHR43479:SF7">
    <property type="entry name" value="TETR-FAMILY TRANSCRIPTIONAL REGULATOR"/>
    <property type="match status" value="1"/>
</dbReference>
<proteinExistence type="predicted"/>
<keyword evidence="5" id="KW-1185">Reference proteome</keyword>
<dbReference type="SUPFAM" id="SSF46689">
    <property type="entry name" value="Homeodomain-like"/>
    <property type="match status" value="1"/>
</dbReference>
<dbReference type="KEGG" id="amog:QRX60_27590"/>
<protein>
    <submittedName>
        <fullName evidence="4">Helix-turn-helix domain-containing protein</fullName>
    </submittedName>
</protein>
<dbReference type="InterPro" id="IPR001647">
    <property type="entry name" value="HTH_TetR"/>
</dbReference>
<feature type="domain" description="HTH tetR-type" evidence="3">
    <location>
        <begin position="9"/>
        <end position="69"/>
    </location>
</feature>
<evidence type="ECO:0000256" key="1">
    <source>
        <dbReference type="ARBA" id="ARBA00023125"/>
    </source>
</evidence>
<organism evidence="4 5">
    <name type="scientific">Amycolatopsis mongoliensis</name>
    <dbReference type="NCBI Taxonomy" id="715475"/>
    <lineage>
        <taxon>Bacteria</taxon>
        <taxon>Bacillati</taxon>
        <taxon>Actinomycetota</taxon>
        <taxon>Actinomycetes</taxon>
        <taxon>Pseudonocardiales</taxon>
        <taxon>Pseudonocardiaceae</taxon>
        <taxon>Amycolatopsis</taxon>
    </lineage>
</organism>
<dbReference type="Gene3D" id="1.10.357.10">
    <property type="entry name" value="Tetracycline Repressor, domain 2"/>
    <property type="match status" value="1"/>
</dbReference>
<dbReference type="Proteomes" id="UP001239397">
    <property type="component" value="Chromosome"/>
</dbReference>
<dbReference type="InterPro" id="IPR009057">
    <property type="entry name" value="Homeodomain-like_sf"/>
</dbReference>
<evidence type="ECO:0000256" key="2">
    <source>
        <dbReference type="PROSITE-ProRule" id="PRU00335"/>
    </source>
</evidence>
<sequence length="189" mass="21101">MAGQDRRVRRTRRMLRDALFELIFEKGYDRVTVQDVLDRADVGRSTFYAHYRDKEALLLAAFDDLSADLRHELDPPMPGGHPGLLAEAVFRFAYGRQPAFRALCGKRGGEIVQRHLRRLLTELLTAHLRPDAVDLPVPADVVAEFCTSATLGLLGWAIDNGFPHDAEWLAGTYRRLAGPGLTALLAEHA</sequence>
<dbReference type="InterPro" id="IPR050624">
    <property type="entry name" value="HTH-type_Tx_Regulator"/>
</dbReference>
<dbReference type="RefSeq" id="WP_285994338.1">
    <property type="nucleotide sequence ID" value="NZ_CP127295.1"/>
</dbReference>
<keyword evidence="1 2" id="KW-0238">DNA-binding</keyword>
<evidence type="ECO:0000313" key="4">
    <source>
        <dbReference type="EMBL" id="WIX97847.1"/>
    </source>
</evidence>
<evidence type="ECO:0000313" key="5">
    <source>
        <dbReference type="Proteomes" id="UP001239397"/>
    </source>
</evidence>
<reference evidence="4 5" key="1">
    <citation type="submission" date="2023-06" db="EMBL/GenBank/DDBJ databases">
        <authorList>
            <person name="Oyuntsetseg B."/>
            <person name="Kim S.B."/>
        </authorList>
    </citation>
    <scope>NUCLEOTIDE SEQUENCE [LARGE SCALE GENOMIC DNA]</scope>
    <source>
        <strain evidence="4 5">4-36</strain>
    </source>
</reference>
<feature type="DNA-binding region" description="H-T-H motif" evidence="2">
    <location>
        <begin position="32"/>
        <end position="51"/>
    </location>
</feature>
<evidence type="ECO:0000259" key="3">
    <source>
        <dbReference type="PROSITE" id="PS50977"/>
    </source>
</evidence>
<dbReference type="EMBL" id="CP127295">
    <property type="protein sequence ID" value="WIX97847.1"/>
    <property type="molecule type" value="Genomic_DNA"/>
</dbReference>
<dbReference type="PRINTS" id="PR00455">
    <property type="entry name" value="HTHTETR"/>
</dbReference>
<dbReference type="AlphaFoldDB" id="A0A9Y2JGX2"/>
<dbReference type="PROSITE" id="PS50977">
    <property type="entry name" value="HTH_TETR_2"/>
    <property type="match status" value="1"/>
</dbReference>
<dbReference type="Pfam" id="PF00440">
    <property type="entry name" value="TetR_N"/>
    <property type="match status" value="1"/>
</dbReference>
<name>A0A9Y2JGX2_9PSEU</name>
<gene>
    <name evidence="4" type="ORF">QRX60_27590</name>
</gene>